<sequence length="898" mass="99188">MELRTELIWMFICATLITVHSAPPISTTESLVVLSTEELKEVTTEKQVKIEEKAKKIPKIYSMKVDTNVTNRFAKTLITSKVKNLDEKPQEANFGVVLPETAYISGFIMEIDGKKYEAYVKEKEEAKKIYDNAVSSGLSAAHVEAHARDSNRFTVSVNIEPQSKATFYLTYEELLQRQNGAYDIVVNLHPGQAVKDLGVEVNINETRPLSFVRAPSIRSGNEIAKNDEKLDPKANIQIIDKTAARVSFKPDLERQNELGNYLGNKEGTGLSGQFVVQYDVERDPQGGEVLVSDGYFVHFFAPSDLKPMEKHVVFVLDTSGSMSGTRIHQLKQAMKSILGQLHAEDFFNIIDFNSVVNAWNIPKVEIQYVEGDSYDYFYGDETPTPKNKTSQKLPEAFQANQENINQAEKVIEKLSALGGTDIKSSLVVALQLLNETEKQRSESKQPLIIFLTDGEATIGEYGDQAIKSVTTANTDGIPIFSLSFGDGADREFLEKLSLKNQGFARHIYEGADASLQLEEFYKFVSSPLLTKVNFKYVSKAVSKLTKTQFPIMFEGSEIVVAGMIDPDFAQQPPVVTSSTEKSNSTENPIVTGGVLDAGFCLTPEVNGWGAGGAIDLKPKVENSLGSLEKHWAYLTLKQLLNERDAAENKTQYTKKALEMALKYSFVTPVTSLVVVKPNDTKAESNPEDASKVQPVFDSFAFASAAAPGTIQLMSVVAIPLSGTSNYVALSYDAEEEPAFEISDRIFTTKSGNDNRIVGGVKTNSSLDQTDNIPNLETLKLKLPWLNDILDKNETLELPNGKYKLGMSAVIDNHPECPLTPLNGTGTCTLLKDCSSVYSHLKNVKTYTSFFCSLLSLLGFAVQTRISIKPSTFVNQFHISQRIIRLSSGLLTTLNELKL</sequence>
<dbReference type="Pfam" id="PF13519">
    <property type="entry name" value="VWA_2"/>
    <property type="match status" value="1"/>
</dbReference>
<feature type="domain" description="VIT" evidence="3">
    <location>
        <begin position="44"/>
        <end position="173"/>
    </location>
</feature>
<dbReference type="EMBL" id="JABFTP020000144">
    <property type="protein sequence ID" value="KAL3280735.1"/>
    <property type="molecule type" value="Genomic_DNA"/>
</dbReference>
<accession>A0ABD2NQ24</accession>
<dbReference type="PANTHER" id="PTHR10338">
    <property type="entry name" value="INTER-ALPHA-TRYPSIN INHIBITOR HEAVY CHAIN FAMILY MEMBER"/>
    <property type="match status" value="1"/>
</dbReference>
<dbReference type="SUPFAM" id="SSF53300">
    <property type="entry name" value="vWA-like"/>
    <property type="match status" value="1"/>
</dbReference>
<evidence type="ECO:0000256" key="1">
    <source>
        <dbReference type="SAM" id="SignalP"/>
    </source>
</evidence>
<organism evidence="4 5">
    <name type="scientific">Cryptolaemus montrouzieri</name>
    <dbReference type="NCBI Taxonomy" id="559131"/>
    <lineage>
        <taxon>Eukaryota</taxon>
        <taxon>Metazoa</taxon>
        <taxon>Ecdysozoa</taxon>
        <taxon>Arthropoda</taxon>
        <taxon>Hexapoda</taxon>
        <taxon>Insecta</taxon>
        <taxon>Pterygota</taxon>
        <taxon>Neoptera</taxon>
        <taxon>Endopterygota</taxon>
        <taxon>Coleoptera</taxon>
        <taxon>Polyphaga</taxon>
        <taxon>Cucujiformia</taxon>
        <taxon>Coccinelloidea</taxon>
        <taxon>Coccinellidae</taxon>
        <taxon>Scymninae</taxon>
        <taxon>Scymnini</taxon>
        <taxon>Cryptolaemus</taxon>
    </lineage>
</organism>
<comment type="caution">
    <text evidence="4">The sequence shown here is derived from an EMBL/GenBank/DDBJ whole genome shotgun (WGS) entry which is preliminary data.</text>
</comment>
<dbReference type="Pfam" id="PF08487">
    <property type="entry name" value="VIT"/>
    <property type="match status" value="1"/>
</dbReference>
<evidence type="ECO:0000313" key="5">
    <source>
        <dbReference type="Proteomes" id="UP001516400"/>
    </source>
</evidence>
<dbReference type="PANTHER" id="PTHR10338:SF108">
    <property type="entry name" value="INTER-ALPHA-TRYPSIN INHIBITOR HEAVY CHAIN H4-LIKE PROTEIN"/>
    <property type="match status" value="1"/>
</dbReference>
<evidence type="ECO:0008006" key="6">
    <source>
        <dbReference type="Google" id="ProtNLM"/>
    </source>
</evidence>
<dbReference type="InterPro" id="IPR036465">
    <property type="entry name" value="vWFA_dom_sf"/>
</dbReference>
<dbReference type="PROSITE" id="PS51468">
    <property type="entry name" value="VIT"/>
    <property type="match status" value="1"/>
</dbReference>
<dbReference type="Proteomes" id="UP001516400">
    <property type="component" value="Unassembled WGS sequence"/>
</dbReference>
<dbReference type="Pfam" id="PF00092">
    <property type="entry name" value="VWA"/>
    <property type="match status" value="1"/>
</dbReference>
<evidence type="ECO:0000259" key="3">
    <source>
        <dbReference type="PROSITE" id="PS51468"/>
    </source>
</evidence>
<feature type="signal peptide" evidence="1">
    <location>
        <begin position="1"/>
        <end position="21"/>
    </location>
</feature>
<keyword evidence="1" id="KW-0732">Signal</keyword>
<dbReference type="InterPro" id="IPR013694">
    <property type="entry name" value="VIT"/>
</dbReference>
<reference evidence="4 5" key="1">
    <citation type="journal article" date="2021" name="BMC Biol.">
        <title>Horizontally acquired antibacterial genes associated with adaptive radiation of ladybird beetles.</title>
        <authorList>
            <person name="Li H.S."/>
            <person name="Tang X.F."/>
            <person name="Huang Y.H."/>
            <person name="Xu Z.Y."/>
            <person name="Chen M.L."/>
            <person name="Du X.Y."/>
            <person name="Qiu B.Y."/>
            <person name="Chen P.T."/>
            <person name="Zhang W."/>
            <person name="Slipinski A."/>
            <person name="Escalona H.E."/>
            <person name="Waterhouse R.M."/>
            <person name="Zwick A."/>
            <person name="Pang H."/>
        </authorList>
    </citation>
    <scope>NUCLEOTIDE SEQUENCE [LARGE SCALE GENOMIC DNA]</scope>
    <source>
        <strain evidence="4">SYSU2018</strain>
    </source>
</reference>
<dbReference type="Gene3D" id="3.40.50.410">
    <property type="entry name" value="von Willebrand factor, type A domain"/>
    <property type="match status" value="1"/>
</dbReference>
<dbReference type="SMART" id="SM00327">
    <property type="entry name" value="VWA"/>
    <property type="match status" value="1"/>
</dbReference>
<gene>
    <name evidence="4" type="ORF">HHI36_003971</name>
</gene>
<proteinExistence type="predicted"/>
<name>A0ABD2NQ24_9CUCU</name>
<feature type="domain" description="VWFA" evidence="2">
    <location>
        <begin position="311"/>
        <end position="524"/>
    </location>
</feature>
<keyword evidence="5" id="KW-1185">Reference proteome</keyword>
<dbReference type="GO" id="GO:0032991">
    <property type="term" value="C:protein-containing complex"/>
    <property type="evidence" value="ECO:0007669"/>
    <property type="project" value="UniProtKB-ARBA"/>
</dbReference>
<feature type="chain" id="PRO_5044839470" description="Inter-alpha-trypsin inhibitor heavy chain H4-like" evidence="1">
    <location>
        <begin position="22"/>
        <end position="898"/>
    </location>
</feature>
<dbReference type="PROSITE" id="PS50234">
    <property type="entry name" value="VWFA"/>
    <property type="match status" value="1"/>
</dbReference>
<dbReference type="SMART" id="SM00609">
    <property type="entry name" value="VIT"/>
    <property type="match status" value="1"/>
</dbReference>
<evidence type="ECO:0000259" key="2">
    <source>
        <dbReference type="PROSITE" id="PS50234"/>
    </source>
</evidence>
<protein>
    <recommendedName>
        <fullName evidence="6">Inter-alpha-trypsin inhibitor heavy chain H4-like</fullName>
    </recommendedName>
</protein>
<evidence type="ECO:0000313" key="4">
    <source>
        <dbReference type="EMBL" id="KAL3280735.1"/>
    </source>
</evidence>
<dbReference type="InterPro" id="IPR002035">
    <property type="entry name" value="VWF_A"/>
</dbReference>
<dbReference type="InterPro" id="IPR050934">
    <property type="entry name" value="ITIH"/>
</dbReference>
<dbReference type="AlphaFoldDB" id="A0ABD2NQ24"/>